<feature type="compositionally biased region" description="Polar residues" evidence="2">
    <location>
        <begin position="467"/>
        <end position="483"/>
    </location>
</feature>
<feature type="region of interest" description="Disordered" evidence="2">
    <location>
        <begin position="1"/>
        <end position="105"/>
    </location>
</feature>
<name>A0A8B6HC59_MYTGA</name>
<protein>
    <submittedName>
        <fullName evidence="3">Uncharacterized protein</fullName>
    </submittedName>
</protein>
<feature type="compositionally biased region" description="Polar residues" evidence="2">
    <location>
        <begin position="27"/>
        <end position="40"/>
    </location>
</feature>
<evidence type="ECO:0000256" key="2">
    <source>
        <dbReference type="SAM" id="MobiDB-lite"/>
    </source>
</evidence>
<dbReference type="OrthoDB" id="6104774at2759"/>
<keyword evidence="1" id="KW-0175">Coiled coil</keyword>
<evidence type="ECO:0000256" key="1">
    <source>
        <dbReference type="SAM" id="Coils"/>
    </source>
</evidence>
<organism evidence="3 4">
    <name type="scientific">Mytilus galloprovincialis</name>
    <name type="common">Mediterranean mussel</name>
    <dbReference type="NCBI Taxonomy" id="29158"/>
    <lineage>
        <taxon>Eukaryota</taxon>
        <taxon>Metazoa</taxon>
        <taxon>Spiralia</taxon>
        <taxon>Lophotrochozoa</taxon>
        <taxon>Mollusca</taxon>
        <taxon>Bivalvia</taxon>
        <taxon>Autobranchia</taxon>
        <taxon>Pteriomorphia</taxon>
        <taxon>Mytilida</taxon>
        <taxon>Mytiloidea</taxon>
        <taxon>Mytilidae</taxon>
        <taxon>Mytilinae</taxon>
        <taxon>Mytilus</taxon>
    </lineage>
</organism>
<dbReference type="EMBL" id="UYJE01009907">
    <property type="protein sequence ID" value="VDI77924.1"/>
    <property type="molecule type" value="Genomic_DNA"/>
</dbReference>
<gene>
    <name evidence="3" type="ORF">MGAL_10B061820</name>
</gene>
<dbReference type="AlphaFoldDB" id="A0A8B6HC59"/>
<feature type="compositionally biased region" description="Basic and acidic residues" evidence="2">
    <location>
        <begin position="1"/>
        <end position="22"/>
    </location>
</feature>
<reference evidence="3" key="1">
    <citation type="submission" date="2018-11" db="EMBL/GenBank/DDBJ databases">
        <authorList>
            <person name="Alioto T."/>
            <person name="Alioto T."/>
        </authorList>
    </citation>
    <scope>NUCLEOTIDE SEQUENCE</scope>
</reference>
<sequence length="496" mass="58724">MGDQRETRNVENGKKEKVRDKEDLSDDITNQYNRTNSTNASEEEHKSGHQQERRNNENTNEGNEELMDNVNGKKSQDRNNFVDSGSAKAAHQMVGRNDENVKVKDEEIKEYMNKKDNPDGKESIYSSSVATAVDEQENDPRNERSKLIKNQLTQAKEMIRAKNDDLENTDTDNTILPYTWKHEPFEQQTSRIVGTIRNLEPITTHIRMEEIQWQRLLERKLTRKNNERELEQSYRDEIQTQIRKIEKKKKTDNLMLKRRMVEFEKRRRANNFAFCRMLQRKDKEFQMENDALQQRILEIEKQKQKNVEKLKTRVSHLEQTKQREQEAFLHRMQELEHKREEEFEASQKRFQEIEKRKYNERKAWLLHVQKIEGLKKEVFKRSVQCLDGETRTSDTFEQSRDLEVSHDQNIVKNVKDQARVMENVSNRNIPRATALTLPKIPKRGLIGKVKTDGAKSRKKKEKDYDNLSVTATEKSLHSGNIQDNSEDLRQNVTVSN</sequence>
<feature type="compositionally biased region" description="Basic and acidic residues" evidence="2">
    <location>
        <begin position="449"/>
        <end position="465"/>
    </location>
</feature>
<feature type="compositionally biased region" description="Basic and acidic residues" evidence="2">
    <location>
        <begin position="96"/>
        <end position="105"/>
    </location>
</feature>
<evidence type="ECO:0000313" key="3">
    <source>
        <dbReference type="EMBL" id="VDI77924.1"/>
    </source>
</evidence>
<feature type="coiled-coil region" evidence="1">
    <location>
        <begin position="275"/>
        <end position="327"/>
    </location>
</feature>
<keyword evidence="4" id="KW-1185">Reference proteome</keyword>
<feature type="region of interest" description="Disordered" evidence="2">
    <location>
        <begin position="448"/>
        <end position="496"/>
    </location>
</feature>
<accession>A0A8B6HC59</accession>
<evidence type="ECO:0000313" key="4">
    <source>
        <dbReference type="Proteomes" id="UP000596742"/>
    </source>
</evidence>
<dbReference type="Proteomes" id="UP000596742">
    <property type="component" value="Unassembled WGS sequence"/>
</dbReference>
<proteinExistence type="predicted"/>
<feature type="compositionally biased region" description="Basic and acidic residues" evidence="2">
    <location>
        <begin position="42"/>
        <end position="56"/>
    </location>
</feature>
<comment type="caution">
    <text evidence="3">The sequence shown here is derived from an EMBL/GenBank/DDBJ whole genome shotgun (WGS) entry which is preliminary data.</text>
</comment>